<keyword evidence="2" id="KW-1185">Reference proteome</keyword>
<dbReference type="EMBL" id="BX908798">
    <property type="protein sequence ID" value="CAF23664.1"/>
    <property type="molecule type" value="Genomic_DNA"/>
</dbReference>
<proteinExistence type="predicted"/>
<dbReference type="KEGG" id="pcu:PC_RS04535"/>
<gene>
    <name evidence="1" type="ORF">PC_RS04535</name>
</gene>
<dbReference type="AlphaFoldDB" id="Q6MCN5"/>
<accession>Q6MCN5</accession>
<organism evidence="1 2">
    <name type="scientific">Protochlamydia amoebophila (strain UWE25)</name>
    <dbReference type="NCBI Taxonomy" id="264201"/>
    <lineage>
        <taxon>Bacteria</taxon>
        <taxon>Pseudomonadati</taxon>
        <taxon>Chlamydiota</taxon>
        <taxon>Chlamydiia</taxon>
        <taxon>Parachlamydiales</taxon>
        <taxon>Parachlamydiaceae</taxon>
        <taxon>Candidatus Protochlamydia</taxon>
    </lineage>
</organism>
<protein>
    <submittedName>
        <fullName evidence="1">Uncharacterized protein</fullName>
    </submittedName>
</protein>
<name>Q6MCN5_PARUW</name>
<evidence type="ECO:0000313" key="2">
    <source>
        <dbReference type="Proteomes" id="UP000000529"/>
    </source>
</evidence>
<sequence>MISFLKTFQTVPLNTLRIKEKGLDPITILLLIEYIRLKRRFGINNICLETRLKLEIQKLE</sequence>
<evidence type="ECO:0000313" key="1">
    <source>
        <dbReference type="EMBL" id="CAF23664.1"/>
    </source>
</evidence>
<reference evidence="1 2" key="1">
    <citation type="journal article" date="2004" name="Science">
        <title>Illuminating the evolutionary history of chlamydiae.</title>
        <authorList>
            <person name="Horn M."/>
            <person name="Collingro A."/>
            <person name="Schmitz-Esser S."/>
            <person name="Beier C.L."/>
            <person name="Purkhold U."/>
            <person name="Fartmann B."/>
            <person name="Brandt P."/>
            <person name="Nyakatura G.J."/>
            <person name="Droege M."/>
            <person name="Frishman D."/>
            <person name="Rattei T."/>
            <person name="Mewes H."/>
            <person name="Wagner M."/>
        </authorList>
    </citation>
    <scope>NUCLEOTIDE SEQUENCE [LARGE SCALE GENOMIC DNA]</scope>
    <source>
        <strain evidence="1 2">UWE25</strain>
    </source>
</reference>
<dbReference type="HOGENOM" id="CLU_2937488_0_0_0"/>
<dbReference type="Proteomes" id="UP000000529">
    <property type="component" value="Chromosome"/>
</dbReference>